<dbReference type="InterPro" id="IPR013324">
    <property type="entry name" value="RNA_pol_sigma_r3/r4-like"/>
</dbReference>
<dbReference type="GO" id="GO:0016987">
    <property type="term" value="F:sigma factor activity"/>
    <property type="evidence" value="ECO:0007669"/>
    <property type="project" value="UniProtKB-KW"/>
</dbReference>
<keyword evidence="2 6" id="KW-0805">Transcription regulation</keyword>
<keyword evidence="3 6" id="KW-0731">Sigma factor</keyword>
<keyword evidence="4 6" id="KW-0238">DNA-binding</keyword>
<dbReference type="Gene3D" id="1.10.10.10">
    <property type="entry name" value="Winged helix-like DNA-binding domain superfamily/Winged helix DNA-binding domain"/>
    <property type="match status" value="1"/>
</dbReference>
<evidence type="ECO:0000313" key="10">
    <source>
        <dbReference type="Proteomes" id="UP000291838"/>
    </source>
</evidence>
<dbReference type="InterPro" id="IPR039425">
    <property type="entry name" value="RNA_pol_sigma-70-like"/>
</dbReference>
<keyword evidence="10" id="KW-1185">Reference proteome</keyword>
<dbReference type="GO" id="GO:0006950">
    <property type="term" value="P:response to stress"/>
    <property type="evidence" value="ECO:0007669"/>
    <property type="project" value="UniProtKB-ARBA"/>
</dbReference>
<dbReference type="Proteomes" id="UP000291838">
    <property type="component" value="Unassembled WGS sequence"/>
</dbReference>
<evidence type="ECO:0000256" key="6">
    <source>
        <dbReference type="RuleBase" id="RU000716"/>
    </source>
</evidence>
<dbReference type="PROSITE" id="PS01063">
    <property type="entry name" value="SIGMA70_ECF"/>
    <property type="match status" value="1"/>
</dbReference>
<evidence type="ECO:0000256" key="2">
    <source>
        <dbReference type="ARBA" id="ARBA00023015"/>
    </source>
</evidence>
<comment type="caution">
    <text evidence="9">The sequence shown here is derived from an EMBL/GenBank/DDBJ whole genome shotgun (WGS) entry which is preliminary data.</text>
</comment>
<dbReference type="InterPro" id="IPR013249">
    <property type="entry name" value="RNA_pol_sigma70_r4_t2"/>
</dbReference>
<sequence length="169" mass="18733">MGQGPEDQLAELYATACPRLVGYLTVLIGNPADAEEVAQETFVQALRHWRRIRAYDDPTAWLYRVATRLAISRGRRSQVARRGLVRLQAGVREHDTSGGGDDNLDLDLDQAMASLTPEHRAVLLLHHLHDLSVADVARVLDLAEGTVKSRLARARAALMPLLDDPRRIS</sequence>
<evidence type="ECO:0000256" key="3">
    <source>
        <dbReference type="ARBA" id="ARBA00023082"/>
    </source>
</evidence>
<dbReference type="RefSeq" id="WP_129473796.1">
    <property type="nucleotide sequence ID" value="NZ_SDWS01000002.1"/>
</dbReference>
<name>A0A4Q2RSZ9_9ACTN</name>
<dbReference type="SUPFAM" id="SSF88659">
    <property type="entry name" value="Sigma3 and sigma4 domains of RNA polymerase sigma factors"/>
    <property type="match status" value="1"/>
</dbReference>
<reference evidence="9 10" key="1">
    <citation type="submission" date="2019-01" db="EMBL/GenBank/DDBJ databases">
        <title>Novel species of Nocardioides.</title>
        <authorList>
            <person name="Liu Q."/>
            <person name="Xin Y.-H."/>
        </authorList>
    </citation>
    <scope>NUCLEOTIDE SEQUENCE [LARGE SCALE GENOMIC DNA]</scope>
    <source>
        <strain evidence="9 10">HLT3-15</strain>
    </source>
</reference>
<proteinExistence type="inferred from homology"/>
<feature type="domain" description="RNA polymerase sigma-70 region 2" evidence="7">
    <location>
        <begin position="15"/>
        <end position="77"/>
    </location>
</feature>
<evidence type="ECO:0000259" key="8">
    <source>
        <dbReference type="Pfam" id="PF08281"/>
    </source>
</evidence>
<dbReference type="InterPro" id="IPR013325">
    <property type="entry name" value="RNA_pol_sigma_r2"/>
</dbReference>
<dbReference type="NCBIfam" id="TIGR02937">
    <property type="entry name" value="sigma70-ECF"/>
    <property type="match status" value="1"/>
</dbReference>
<dbReference type="GO" id="GO:0006352">
    <property type="term" value="P:DNA-templated transcription initiation"/>
    <property type="evidence" value="ECO:0007669"/>
    <property type="project" value="InterPro"/>
</dbReference>
<dbReference type="PANTHER" id="PTHR43133:SF50">
    <property type="entry name" value="ECF RNA POLYMERASE SIGMA FACTOR SIGM"/>
    <property type="match status" value="1"/>
</dbReference>
<dbReference type="InterPro" id="IPR007627">
    <property type="entry name" value="RNA_pol_sigma70_r2"/>
</dbReference>
<evidence type="ECO:0000313" key="9">
    <source>
        <dbReference type="EMBL" id="RYB92191.1"/>
    </source>
</evidence>
<gene>
    <name evidence="9" type="ORF">EUA06_04225</name>
</gene>
<protein>
    <recommendedName>
        <fullName evidence="6">RNA polymerase sigma factor</fullName>
    </recommendedName>
</protein>
<dbReference type="SUPFAM" id="SSF88946">
    <property type="entry name" value="Sigma2 domain of RNA polymerase sigma factors"/>
    <property type="match status" value="1"/>
</dbReference>
<evidence type="ECO:0000256" key="5">
    <source>
        <dbReference type="ARBA" id="ARBA00023163"/>
    </source>
</evidence>
<dbReference type="InterPro" id="IPR014284">
    <property type="entry name" value="RNA_pol_sigma-70_dom"/>
</dbReference>
<dbReference type="Pfam" id="PF08281">
    <property type="entry name" value="Sigma70_r4_2"/>
    <property type="match status" value="1"/>
</dbReference>
<dbReference type="Gene3D" id="1.10.1740.10">
    <property type="match status" value="1"/>
</dbReference>
<comment type="similarity">
    <text evidence="1 6">Belongs to the sigma-70 factor family. ECF subfamily.</text>
</comment>
<dbReference type="InterPro" id="IPR036388">
    <property type="entry name" value="WH-like_DNA-bd_sf"/>
</dbReference>
<dbReference type="GO" id="GO:0003677">
    <property type="term" value="F:DNA binding"/>
    <property type="evidence" value="ECO:0007669"/>
    <property type="project" value="UniProtKB-KW"/>
</dbReference>
<evidence type="ECO:0000259" key="7">
    <source>
        <dbReference type="Pfam" id="PF04542"/>
    </source>
</evidence>
<keyword evidence="5 6" id="KW-0804">Transcription</keyword>
<dbReference type="AlphaFoldDB" id="A0A4Q2RSZ9"/>
<evidence type="ECO:0000256" key="1">
    <source>
        <dbReference type="ARBA" id="ARBA00010641"/>
    </source>
</evidence>
<accession>A0A4Q2RSZ9</accession>
<dbReference type="OrthoDB" id="3777963at2"/>
<dbReference type="Pfam" id="PF04542">
    <property type="entry name" value="Sigma70_r2"/>
    <property type="match status" value="1"/>
</dbReference>
<dbReference type="PANTHER" id="PTHR43133">
    <property type="entry name" value="RNA POLYMERASE ECF-TYPE SIGMA FACTO"/>
    <property type="match status" value="1"/>
</dbReference>
<organism evidence="9 10">
    <name type="scientific">Nocardioides glacieisoli</name>
    <dbReference type="NCBI Taxonomy" id="1168730"/>
    <lineage>
        <taxon>Bacteria</taxon>
        <taxon>Bacillati</taxon>
        <taxon>Actinomycetota</taxon>
        <taxon>Actinomycetes</taxon>
        <taxon>Propionibacteriales</taxon>
        <taxon>Nocardioidaceae</taxon>
        <taxon>Nocardioides</taxon>
    </lineage>
</organism>
<dbReference type="EMBL" id="SDWS01000002">
    <property type="protein sequence ID" value="RYB92191.1"/>
    <property type="molecule type" value="Genomic_DNA"/>
</dbReference>
<feature type="domain" description="RNA polymerase sigma factor 70 region 4 type 2" evidence="8">
    <location>
        <begin position="107"/>
        <end position="158"/>
    </location>
</feature>
<dbReference type="InterPro" id="IPR000838">
    <property type="entry name" value="RNA_pol_sigma70_ECF_CS"/>
</dbReference>
<evidence type="ECO:0000256" key="4">
    <source>
        <dbReference type="ARBA" id="ARBA00023125"/>
    </source>
</evidence>